<evidence type="ECO:0000256" key="2">
    <source>
        <dbReference type="ARBA" id="ARBA00010472"/>
    </source>
</evidence>
<organism evidence="11 12">
    <name type="scientific">Nocardia mexicana</name>
    <dbReference type="NCBI Taxonomy" id="279262"/>
    <lineage>
        <taxon>Bacteria</taxon>
        <taxon>Bacillati</taxon>
        <taxon>Actinomycetota</taxon>
        <taxon>Actinomycetes</taxon>
        <taxon>Mycobacteriales</taxon>
        <taxon>Nocardiaceae</taxon>
        <taxon>Nocardia</taxon>
    </lineage>
</organism>
<feature type="chain" id="PRO_5016612790" evidence="9">
    <location>
        <begin position="28"/>
        <end position="133"/>
    </location>
</feature>
<evidence type="ECO:0000313" key="12">
    <source>
        <dbReference type="Proteomes" id="UP000255355"/>
    </source>
</evidence>
<dbReference type="GO" id="GO:0005576">
    <property type="term" value="C:extracellular region"/>
    <property type="evidence" value="ECO:0007669"/>
    <property type="project" value="UniProtKB-SubCell"/>
</dbReference>
<dbReference type="RefSeq" id="WP_068032831.1">
    <property type="nucleotide sequence ID" value="NZ_QQAZ01000017.1"/>
</dbReference>
<dbReference type="OrthoDB" id="4567948at2"/>
<dbReference type="GO" id="GO:0004867">
    <property type="term" value="F:serine-type endopeptidase inhibitor activity"/>
    <property type="evidence" value="ECO:0007669"/>
    <property type="project" value="UniProtKB-KW"/>
</dbReference>
<dbReference type="Gene3D" id="3.30.350.10">
    <property type="entry name" value="Subtilisin inhibitor-like"/>
    <property type="match status" value="1"/>
</dbReference>
<dbReference type="EMBL" id="QQAZ01000017">
    <property type="protein sequence ID" value="RDI44509.1"/>
    <property type="molecule type" value="Genomic_DNA"/>
</dbReference>
<dbReference type="PRINTS" id="PR00294">
    <property type="entry name" value="SSBTLNINHBTR"/>
</dbReference>
<evidence type="ECO:0000256" key="4">
    <source>
        <dbReference type="ARBA" id="ARBA00022525"/>
    </source>
</evidence>
<dbReference type="PROSITE" id="PS00999">
    <property type="entry name" value="SSI"/>
    <property type="match status" value="1"/>
</dbReference>
<dbReference type="InterPro" id="IPR023549">
    <property type="entry name" value="Subtilisin_inhibitor"/>
</dbReference>
<comment type="similarity">
    <text evidence="2 8">Belongs to the protease inhibitor I16 (SSI) family.</text>
</comment>
<dbReference type="AlphaFoldDB" id="A0A370GMK2"/>
<evidence type="ECO:0000256" key="6">
    <source>
        <dbReference type="ARBA" id="ARBA00022900"/>
    </source>
</evidence>
<reference evidence="11 12" key="1">
    <citation type="submission" date="2018-07" db="EMBL/GenBank/DDBJ databases">
        <title>Genomic Encyclopedia of Type Strains, Phase IV (KMG-IV): sequencing the most valuable type-strain genomes for metagenomic binning, comparative biology and taxonomic classification.</title>
        <authorList>
            <person name="Goeker M."/>
        </authorList>
    </citation>
    <scope>NUCLEOTIDE SEQUENCE [LARGE SCALE GENOMIC DNA]</scope>
    <source>
        <strain evidence="11 12">DSM 44952</strain>
    </source>
</reference>
<dbReference type="Pfam" id="PF00720">
    <property type="entry name" value="SSI"/>
    <property type="match status" value="1"/>
</dbReference>
<keyword evidence="5 8" id="KW-0646">Protease inhibitor</keyword>
<dbReference type="InterPro" id="IPR036819">
    <property type="entry name" value="Subtilisin_inhibitor-like_sf"/>
</dbReference>
<gene>
    <name evidence="11" type="ORF">DFR68_117126</name>
</gene>
<feature type="signal peptide" evidence="9">
    <location>
        <begin position="1"/>
        <end position="27"/>
    </location>
</feature>
<evidence type="ECO:0000256" key="1">
    <source>
        <dbReference type="ARBA" id="ARBA00004613"/>
    </source>
</evidence>
<dbReference type="InterPro" id="IPR000691">
    <property type="entry name" value="Prot_inh_I16_SSI"/>
</dbReference>
<dbReference type="SUPFAM" id="SSF55399">
    <property type="entry name" value="Subtilisin inhibitor"/>
    <property type="match status" value="1"/>
</dbReference>
<dbReference type="STRING" id="1210089.GCA_001613165_08050"/>
<keyword evidence="7" id="KW-1015">Disulfide bond</keyword>
<evidence type="ECO:0000259" key="10">
    <source>
        <dbReference type="Pfam" id="PF00720"/>
    </source>
</evidence>
<sequence>MPKLFRPLLIASGVLLTGAAIVAPAGADPAAESQVTLTVARGEAGAPVEREVALSCQPRGGTHPDVDAACEALAAVDGDFDALRAQESPRMCTKIWDPVTVTATGQWNGRPVDYTRTFGNSCEREGASAVLRF</sequence>
<feature type="domain" description="Subtilisin inhibitor" evidence="10">
    <location>
        <begin position="32"/>
        <end position="120"/>
    </location>
</feature>
<comment type="subunit">
    <text evidence="3">Homodimer.</text>
</comment>
<evidence type="ECO:0000256" key="5">
    <source>
        <dbReference type="ARBA" id="ARBA00022690"/>
    </source>
</evidence>
<keyword evidence="6 8" id="KW-0722">Serine protease inhibitor</keyword>
<dbReference type="InterPro" id="IPR020054">
    <property type="entry name" value="Prot_inh_SSI_I16_CS"/>
</dbReference>
<evidence type="ECO:0000256" key="8">
    <source>
        <dbReference type="RuleBase" id="RU003471"/>
    </source>
</evidence>
<evidence type="ECO:0000313" key="11">
    <source>
        <dbReference type="EMBL" id="RDI44509.1"/>
    </source>
</evidence>
<keyword evidence="12" id="KW-1185">Reference proteome</keyword>
<keyword evidence="4" id="KW-0964">Secreted</keyword>
<accession>A0A370GMK2</accession>
<proteinExistence type="inferred from homology"/>
<protein>
    <submittedName>
        <fullName evidence="11">Subtilisin inhibitor-like</fullName>
    </submittedName>
</protein>
<comment type="caution">
    <text evidence="11">The sequence shown here is derived from an EMBL/GenBank/DDBJ whole genome shotgun (WGS) entry which is preliminary data.</text>
</comment>
<evidence type="ECO:0000256" key="7">
    <source>
        <dbReference type="ARBA" id="ARBA00023157"/>
    </source>
</evidence>
<name>A0A370GMK2_9NOCA</name>
<comment type="subcellular location">
    <subcellularLocation>
        <location evidence="1">Secreted</location>
    </subcellularLocation>
</comment>
<evidence type="ECO:0000256" key="9">
    <source>
        <dbReference type="SAM" id="SignalP"/>
    </source>
</evidence>
<dbReference type="Proteomes" id="UP000255355">
    <property type="component" value="Unassembled WGS sequence"/>
</dbReference>
<keyword evidence="9" id="KW-0732">Signal</keyword>
<evidence type="ECO:0000256" key="3">
    <source>
        <dbReference type="ARBA" id="ARBA00011738"/>
    </source>
</evidence>